<feature type="non-terminal residue" evidence="3">
    <location>
        <position position="1"/>
    </location>
</feature>
<gene>
    <name evidence="3" type="ORF">WB403_52185</name>
</gene>
<dbReference type="InterPro" id="IPR001261">
    <property type="entry name" value="ArgE/DapE_CS"/>
</dbReference>
<evidence type="ECO:0000256" key="2">
    <source>
        <dbReference type="ARBA" id="ARBA00022833"/>
    </source>
</evidence>
<name>A0ABU8GWX5_9ACTN</name>
<evidence type="ECO:0000313" key="3">
    <source>
        <dbReference type="EMBL" id="MEI5617676.1"/>
    </source>
</evidence>
<sequence length="77" mass="8246">GLDVESYEPAPGRTSLVARIEGSDPTAPTLMLMGHTDVVPVSEDRWRRDSFGGELVDGEVWGRGAVDMLDLTASMAV</sequence>
<evidence type="ECO:0000256" key="1">
    <source>
        <dbReference type="ARBA" id="ARBA00022801"/>
    </source>
</evidence>
<dbReference type="PANTHER" id="PTHR43808">
    <property type="entry name" value="ACETYLORNITHINE DEACETYLASE"/>
    <property type="match status" value="1"/>
</dbReference>
<dbReference type="Pfam" id="PF01546">
    <property type="entry name" value="Peptidase_M20"/>
    <property type="match status" value="1"/>
</dbReference>
<dbReference type="PANTHER" id="PTHR43808:SF8">
    <property type="entry name" value="PEPTIDASE M20 DIMERISATION DOMAIN-CONTAINING PROTEIN"/>
    <property type="match status" value="1"/>
</dbReference>
<dbReference type="InterPro" id="IPR002933">
    <property type="entry name" value="Peptidase_M20"/>
</dbReference>
<dbReference type="RefSeq" id="WP_336559481.1">
    <property type="nucleotide sequence ID" value="NZ_JBBAYM010000942.1"/>
</dbReference>
<dbReference type="EMBL" id="JBBAYM010000942">
    <property type="protein sequence ID" value="MEI5617676.1"/>
    <property type="molecule type" value="Genomic_DNA"/>
</dbReference>
<dbReference type="PROSITE" id="PS00758">
    <property type="entry name" value="ARGE_DAPE_CPG2_1"/>
    <property type="match status" value="1"/>
</dbReference>
<dbReference type="SUPFAM" id="SSF53187">
    <property type="entry name" value="Zn-dependent exopeptidases"/>
    <property type="match status" value="1"/>
</dbReference>
<organism evidence="3 4">
    <name type="scientific">Streptomyces brasiliscabiei</name>
    <dbReference type="NCBI Taxonomy" id="2736302"/>
    <lineage>
        <taxon>Bacteria</taxon>
        <taxon>Bacillati</taxon>
        <taxon>Actinomycetota</taxon>
        <taxon>Actinomycetes</taxon>
        <taxon>Kitasatosporales</taxon>
        <taxon>Streptomycetaceae</taxon>
        <taxon>Streptomyces</taxon>
    </lineage>
</organism>
<dbReference type="Gene3D" id="3.40.630.10">
    <property type="entry name" value="Zn peptidases"/>
    <property type="match status" value="1"/>
</dbReference>
<feature type="non-terminal residue" evidence="3">
    <location>
        <position position="77"/>
    </location>
</feature>
<accession>A0ABU8GWX5</accession>
<keyword evidence="4" id="KW-1185">Reference proteome</keyword>
<comment type="caution">
    <text evidence="3">The sequence shown here is derived from an EMBL/GenBank/DDBJ whole genome shotgun (WGS) entry which is preliminary data.</text>
</comment>
<evidence type="ECO:0000313" key="4">
    <source>
        <dbReference type="Proteomes" id="UP001365781"/>
    </source>
</evidence>
<dbReference type="Proteomes" id="UP001365781">
    <property type="component" value="Unassembled WGS sequence"/>
</dbReference>
<dbReference type="InterPro" id="IPR050072">
    <property type="entry name" value="Peptidase_M20A"/>
</dbReference>
<proteinExistence type="predicted"/>
<reference evidence="3 4" key="1">
    <citation type="submission" date="2024-03" db="EMBL/GenBank/DDBJ databases">
        <title>First Report of Pectobacterium brasiliscabiei causing potato scab in china.</title>
        <authorList>
            <person name="Handique U."/>
        </authorList>
    </citation>
    <scope>NUCLEOTIDE SEQUENCE [LARGE SCALE GENOMIC DNA]</scope>
    <source>
        <strain evidence="3 4">ZRIMU1503</strain>
    </source>
</reference>
<keyword evidence="1" id="KW-0378">Hydrolase</keyword>
<keyword evidence="2" id="KW-0862">Zinc</keyword>
<protein>
    <submittedName>
        <fullName evidence="3">M20/M25/M40 family metallo-hydrolase</fullName>
    </submittedName>
</protein>